<feature type="compositionally biased region" description="Polar residues" evidence="3">
    <location>
        <begin position="247"/>
        <end position="262"/>
    </location>
</feature>
<dbReference type="InterPro" id="IPR046347">
    <property type="entry name" value="bZIP_sf"/>
</dbReference>
<proteinExistence type="predicted"/>
<dbReference type="GO" id="GO:0090575">
    <property type="term" value="C:RNA polymerase II transcription regulator complex"/>
    <property type="evidence" value="ECO:0007669"/>
    <property type="project" value="TreeGrafter"/>
</dbReference>
<evidence type="ECO:0000256" key="1">
    <source>
        <dbReference type="ARBA" id="ARBA00004123"/>
    </source>
</evidence>
<feature type="region of interest" description="Disordered" evidence="3">
    <location>
        <begin position="183"/>
        <end position="294"/>
    </location>
</feature>
<name>A0A8H7PJ99_MORIS</name>
<dbReference type="Pfam" id="PF00170">
    <property type="entry name" value="bZIP_1"/>
    <property type="match status" value="1"/>
</dbReference>
<dbReference type="GO" id="GO:0001228">
    <property type="term" value="F:DNA-binding transcription activator activity, RNA polymerase II-specific"/>
    <property type="evidence" value="ECO:0007669"/>
    <property type="project" value="TreeGrafter"/>
</dbReference>
<reference evidence="5" key="1">
    <citation type="submission" date="2020-12" db="EMBL/GenBank/DDBJ databases">
        <title>Metabolic potential, ecology and presence of endohyphal bacteria is reflected in genomic diversity of Mucoromycotina.</title>
        <authorList>
            <person name="Muszewska A."/>
            <person name="Okrasinska A."/>
            <person name="Steczkiewicz K."/>
            <person name="Drgas O."/>
            <person name="Orlowska M."/>
            <person name="Perlinska-Lenart U."/>
            <person name="Aleksandrzak-Piekarczyk T."/>
            <person name="Szatraj K."/>
            <person name="Zielenkiewicz U."/>
            <person name="Pilsyk S."/>
            <person name="Malc E."/>
            <person name="Mieczkowski P."/>
            <person name="Kruszewska J.S."/>
            <person name="Biernat P."/>
            <person name="Pawlowska J."/>
        </authorList>
    </citation>
    <scope>NUCLEOTIDE SEQUENCE</scope>
    <source>
        <strain evidence="5">WA0000067209</strain>
    </source>
</reference>
<feature type="compositionally biased region" description="Polar residues" evidence="3">
    <location>
        <begin position="279"/>
        <end position="290"/>
    </location>
</feature>
<dbReference type="Proteomes" id="UP000654370">
    <property type="component" value="Unassembled WGS sequence"/>
</dbReference>
<organism evidence="5 6">
    <name type="scientific">Mortierella isabellina</name>
    <name type="common">Filamentous fungus</name>
    <name type="synonym">Umbelopsis isabellina</name>
    <dbReference type="NCBI Taxonomy" id="91625"/>
    <lineage>
        <taxon>Eukaryota</taxon>
        <taxon>Fungi</taxon>
        <taxon>Fungi incertae sedis</taxon>
        <taxon>Mucoromycota</taxon>
        <taxon>Mucoromycotina</taxon>
        <taxon>Umbelopsidomycetes</taxon>
        <taxon>Umbelopsidales</taxon>
        <taxon>Umbelopsidaceae</taxon>
        <taxon>Umbelopsis</taxon>
    </lineage>
</organism>
<accession>A0A8H7PJ99</accession>
<dbReference type="PROSITE" id="PS00036">
    <property type="entry name" value="BZIP_BASIC"/>
    <property type="match status" value="1"/>
</dbReference>
<protein>
    <recommendedName>
        <fullName evidence="4">BZIP domain-containing protein</fullName>
    </recommendedName>
</protein>
<gene>
    <name evidence="5" type="ORF">INT43_006054</name>
</gene>
<evidence type="ECO:0000259" key="4">
    <source>
        <dbReference type="PROSITE" id="PS00036"/>
    </source>
</evidence>
<evidence type="ECO:0000256" key="2">
    <source>
        <dbReference type="ARBA" id="ARBA00023242"/>
    </source>
</evidence>
<keyword evidence="2" id="KW-0539">Nucleus</keyword>
<dbReference type="PANTHER" id="PTHR40621">
    <property type="entry name" value="TRANSCRIPTION FACTOR KAPC-RELATED"/>
    <property type="match status" value="1"/>
</dbReference>
<dbReference type="PANTHER" id="PTHR40621:SF6">
    <property type="entry name" value="AP-1-LIKE TRANSCRIPTION FACTOR YAP1-RELATED"/>
    <property type="match status" value="1"/>
</dbReference>
<evidence type="ECO:0000313" key="6">
    <source>
        <dbReference type="Proteomes" id="UP000654370"/>
    </source>
</evidence>
<dbReference type="SMART" id="SM00338">
    <property type="entry name" value="BRLZ"/>
    <property type="match status" value="1"/>
</dbReference>
<dbReference type="AlphaFoldDB" id="A0A8H7PJ99"/>
<evidence type="ECO:0000313" key="5">
    <source>
        <dbReference type="EMBL" id="KAG2174992.1"/>
    </source>
</evidence>
<dbReference type="OrthoDB" id="2387861at2759"/>
<dbReference type="SUPFAM" id="SSF57959">
    <property type="entry name" value="Leucine zipper domain"/>
    <property type="match status" value="1"/>
</dbReference>
<evidence type="ECO:0000256" key="3">
    <source>
        <dbReference type="SAM" id="MobiDB-lite"/>
    </source>
</evidence>
<feature type="region of interest" description="Disordered" evidence="3">
    <location>
        <begin position="1"/>
        <end position="138"/>
    </location>
</feature>
<feature type="compositionally biased region" description="Basic and acidic residues" evidence="3">
    <location>
        <begin position="233"/>
        <end position="246"/>
    </location>
</feature>
<keyword evidence="6" id="KW-1185">Reference proteome</keyword>
<feature type="region of interest" description="Disordered" evidence="3">
    <location>
        <begin position="313"/>
        <end position="333"/>
    </location>
</feature>
<feature type="compositionally biased region" description="Basic residues" evidence="3">
    <location>
        <begin position="263"/>
        <end position="273"/>
    </location>
</feature>
<feature type="domain" description="BZIP" evidence="4">
    <location>
        <begin position="122"/>
        <end position="137"/>
    </location>
</feature>
<dbReference type="EMBL" id="JAEPQZ010000012">
    <property type="protein sequence ID" value="KAG2174992.1"/>
    <property type="molecule type" value="Genomic_DNA"/>
</dbReference>
<feature type="compositionally biased region" description="Low complexity" evidence="3">
    <location>
        <begin position="86"/>
        <end position="103"/>
    </location>
</feature>
<dbReference type="InterPro" id="IPR050936">
    <property type="entry name" value="AP-1-like"/>
</dbReference>
<dbReference type="Gene3D" id="1.20.5.170">
    <property type="match status" value="1"/>
</dbReference>
<comment type="caution">
    <text evidence="5">The sequence shown here is derived from an EMBL/GenBank/DDBJ whole genome shotgun (WGS) entry which is preliminary data.</text>
</comment>
<sequence length="445" mass="49864">MTTPRYSQPPPPLPPPPPPTNRQYHVHYISPTHSAPNANYYSPSPNYNPSTDRRRSSSAHGGIHSPKDHKHHYEPYPVHQRRRSLSPRPTNSTSPPSSESQSPDTGSQKNNGDQKKTTQSAKRAAQNRAAQRAFRQRRERYVKDLEIRVKEMDAMQEEMNKLVEQNMAYRRQVDSLTRELKSAKNNAGGGIGPYMNGHKAGMPKASSPPPEAKLESPRRYSTIPSREGTFEAEMARRLSHSDHAKTQELTGPSESLYSLQQRRSMHAATRKPSSRSDSHQLPTPNSNSGTVMDHKNMNAYSHQQNGGSIMNTAVDRSKESPHSKSVPSNGNMYVPAPVMENGYPPRTEASMLPQPPAYSNMPRFMPQFNEMDQANSELMGMMDMPPLSMGEGEFEMEDPFAAEDGAEELDFAPEDCDRILDDLVTILQQRNRPQIPHNLNSSEAS</sequence>
<comment type="subcellular location">
    <subcellularLocation>
        <location evidence="1">Nucleus</location>
    </subcellularLocation>
</comment>
<feature type="compositionally biased region" description="Low complexity" evidence="3">
    <location>
        <begin position="119"/>
        <end position="133"/>
    </location>
</feature>
<feature type="compositionally biased region" description="Pro residues" evidence="3">
    <location>
        <begin position="7"/>
        <end position="20"/>
    </location>
</feature>
<feature type="compositionally biased region" description="Low complexity" evidence="3">
    <location>
        <begin position="34"/>
        <end position="50"/>
    </location>
</feature>
<dbReference type="CDD" id="cd14688">
    <property type="entry name" value="bZIP_YAP"/>
    <property type="match status" value="1"/>
</dbReference>
<dbReference type="GO" id="GO:0000976">
    <property type="term" value="F:transcription cis-regulatory region binding"/>
    <property type="evidence" value="ECO:0007669"/>
    <property type="project" value="InterPro"/>
</dbReference>
<dbReference type="InterPro" id="IPR004827">
    <property type="entry name" value="bZIP"/>
</dbReference>